<dbReference type="SUPFAM" id="SSF52540">
    <property type="entry name" value="P-loop containing nucleoside triphosphate hydrolases"/>
    <property type="match status" value="1"/>
</dbReference>
<dbReference type="eggNOG" id="COG0457">
    <property type="taxonomic scope" value="Bacteria"/>
</dbReference>
<proteinExistence type="predicted"/>
<dbReference type="InterPro" id="IPR041664">
    <property type="entry name" value="AAA_16"/>
</dbReference>
<dbReference type="SUPFAM" id="SSF48452">
    <property type="entry name" value="TPR-like"/>
    <property type="match status" value="1"/>
</dbReference>
<dbReference type="Gene3D" id="3.30.70.1230">
    <property type="entry name" value="Nucleotide cyclase"/>
    <property type="match status" value="2"/>
</dbReference>
<organism evidence="4 5">
    <name type="scientific">Oscillochloris trichoides DG-6</name>
    <dbReference type="NCBI Taxonomy" id="765420"/>
    <lineage>
        <taxon>Bacteria</taxon>
        <taxon>Bacillati</taxon>
        <taxon>Chloroflexota</taxon>
        <taxon>Chloroflexia</taxon>
        <taxon>Chloroflexales</taxon>
        <taxon>Chloroflexineae</taxon>
        <taxon>Oscillochloridaceae</taxon>
        <taxon>Oscillochloris</taxon>
    </lineage>
</organism>
<dbReference type="SMART" id="SM00028">
    <property type="entry name" value="TPR"/>
    <property type="match status" value="3"/>
</dbReference>
<evidence type="ECO:0000256" key="1">
    <source>
        <dbReference type="ARBA" id="ARBA00022741"/>
    </source>
</evidence>
<dbReference type="GO" id="GO:0035556">
    <property type="term" value="P:intracellular signal transduction"/>
    <property type="evidence" value="ECO:0007669"/>
    <property type="project" value="InterPro"/>
</dbReference>
<name>E1IGK8_9CHLR</name>
<reference evidence="4 5" key="1">
    <citation type="journal article" date="2011" name="J. Bacteriol.">
        <title>Draft genome sequence of the anoxygenic filamentous phototrophic bacterium Oscillochloris trichoides subsp. DG-6.</title>
        <authorList>
            <person name="Kuznetsov B.B."/>
            <person name="Ivanovsky R.N."/>
            <person name="Keppen O.I."/>
            <person name="Sukhacheva M.V."/>
            <person name="Bumazhkin B.K."/>
            <person name="Patutina E.O."/>
            <person name="Beletsky A.V."/>
            <person name="Mardanov A.V."/>
            <person name="Baslerov R.V."/>
            <person name="Panteleeva A.N."/>
            <person name="Kolganova T.V."/>
            <person name="Ravin N.V."/>
            <person name="Skryabin K.G."/>
        </authorList>
    </citation>
    <scope>NUCLEOTIDE SEQUENCE [LARGE SCALE GENOMIC DNA]</scope>
    <source>
        <strain evidence="4 5">DG-6</strain>
    </source>
</reference>
<dbReference type="CDD" id="cd07302">
    <property type="entry name" value="CHD"/>
    <property type="match status" value="2"/>
</dbReference>
<dbReference type="Proteomes" id="UP000054010">
    <property type="component" value="Unassembled WGS sequence"/>
</dbReference>
<sequence>MAPERIDGTMNHDLVSPFLRPFLSHWLMERIGTPALQPGMVYRCHATILYADLSGFTRLTATFATQPDGAEQLHDSLTHFFDALIDTIIAHGGDVATIAGDALTAWWPDRYDLEVAQRCGAALIAVLNDLPAIETPHGPFRLDMRIGVSAGATYVVLAGLPIHGLYVVIYGPAMRAATRAEQSARPGTIHIIEAPRLTETPTVPTVTALEPTTTISWEHFLPPTFAERLRSHDLIPEYRRCVPAFANFALPVQPDDLHRLVSHVQAVVLRWGGWLNEVEVGDKGAVFVMLFGAPVARGDDPSRAVGCCMELRDRGLIDRAAVTVGILFVGTVGSHQRRVYTAQGDDMNLAAHLMQRARSGEVLVSGRIRAEIMGRYQTSDVTQMITKGHREGVPVARVISGGARIGRGVALQRYLPDAVSLVGRTEERRAMQAAAQRAVNGRLSVILLEGESGIGKSYIVQDLAASWIERGYRGYSSECVSGGIGLPLLAWRPILADICGIDEGASLKIQRDQFEDALLTIPPIDAATQQSLAWVLGVSEEVLGEGMSLLSDPEEQASLIGVVIELIRAQLQLGPLLIVLEDIHWADMLSLQVAAQLLYAPVEEEPFPLCLTLSHRPLDSVAPPALNALRNDRRTTRVRLGRLSSAQSVELIRSLLGVTDVQPELRQHIERQTEGQPLFIKEYLRVLQQQNVVLIEDGVAKLVSNALAIQVSSSAQGVIQARVDPLDEPTRLTLKAAAVIGRSFPFRLLKKIHPAQPNDHVLLAQLTTLIHLKIIDLELEDPERVYRFMYGITHEVAYTSLLFGQRRQLHAAVARWYEQTYAADIVAGRAAMAVYDVLITHLHRAEEWHRLTRYARIAAEHAAQQFSNTAALRYIEQALAMTTEAVERADLLLLRVMINDRVENHSSQAEDLEAIRQLSTQLNDRLRLLYVQYYALGHLLAVGMHARLIKQCQIFEESMTEVANEQSMADRLRQIRLLRAGTRDLCGAAYAAMGDLRRAQEYHRQALLMALDVRMIGETNRYSPYRWLDSRVLAGRCFYHLGQIALYEGNLEGASENFLQALAQARTCNNWSGEVRARAGLSQVYLFQQNVTMALGEVNRAFSTSKAVGDRTGQAIVLRQFAAISAAQDEYDEAQRRALHALTISANMRMRTLEVQIWHDIARFATAQGLDDEATAARHEAERLRVRYL</sequence>
<keyword evidence="2" id="KW-0067">ATP-binding</keyword>
<comment type="caution">
    <text evidence="4">The sequence shown here is derived from an EMBL/GenBank/DDBJ whole genome shotgun (WGS) entry which is preliminary data.</text>
</comment>
<dbReference type="STRING" id="765420.OSCT_2459"/>
<feature type="domain" description="Guanylate cyclase" evidence="3">
    <location>
        <begin position="47"/>
        <end position="181"/>
    </location>
</feature>
<dbReference type="InterPro" id="IPR027417">
    <property type="entry name" value="P-loop_NTPase"/>
</dbReference>
<dbReference type="GO" id="GO:0009190">
    <property type="term" value="P:cyclic nucleotide biosynthetic process"/>
    <property type="evidence" value="ECO:0007669"/>
    <property type="project" value="InterPro"/>
</dbReference>
<dbReference type="AlphaFoldDB" id="E1IGK8"/>
<dbReference type="Pfam" id="PF00211">
    <property type="entry name" value="Guanylate_cyc"/>
    <property type="match status" value="1"/>
</dbReference>
<dbReference type="PANTHER" id="PTHR16305:SF28">
    <property type="entry name" value="GUANYLATE CYCLASE DOMAIN-CONTAINING PROTEIN"/>
    <property type="match status" value="1"/>
</dbReference>
<dbReference type="GO" id="GO:0004016">
    <property type="term" value="F:adenylate cyclase activity"/>
    <property type="evidence" value="ECO:0007669"/>
    <property type="project" value="TreeGrafter"/>
</dbReference>
<dbReference type="eggNOG" id="COG3899">
    <property type="taxonomic scope" value="Bacteria"/>
</dbReference>
<dbReference type="InterPro" id="IPR019734">
    <property type="entry name" value="TPR_rpt"/>
</dbReference>
<evidence type="ECO:0000256" key="2">
    <source>
        <dbReference type="ARBA" id="ARBA00022840"/>
    </source>
</evidence>
<evidence type="ECO:0000259" key="3">
    <source>
        <dbReference type="PROSITE" id="PS50125"/>
    </source>
</evidence>
<evidence type="ECO:0000313" key="5">
    <source>
        <dbReference type="Proteomes" id="UP000054010"/>
    </source>
</evidence>
<dbReference type="Gene3D" id="1.25.40.10">
    <property type="entry name" value="Tetratricopeptide repeat domain"/>
    <property type="match status" value="2"/>
</dbReference>
<dbReference type="PANTHER" id="PTHR16305">
    <property type="entry name" value="TESTICULAR SOLUBLE ADENYLYL CYCLASE"/>
    <property type="match status" value="1"/>
</dbReference>
<keyword evidence="1" id="KW-0547">Nucleotide-binding</keyword>
<dbReference type="eggNOG" id="COG2114">
    <property type="taxonomic scope" value="Bacteria"/>
</dbReference>
<dbReference type="Pfam" id="PF13191">
    <property type="entry name" value="AAA_16"/>
    <property type="match status" value="1"/>
</dbReference>
<accession>E1IGK8</accession>
<dbReference type="PROSITE" id="PS50125">
    <property type="entry name" value="GUANYLATE_CYCLASE_2"/>
    <property type="match status" value="1"/>
</dbReference>
<dbReference type="GO" id="GO:0005737">
    <property type="term" value="C:cytoplasm"/>
    <property type="evidence" value="ECO:0007669"/>
    <property type="project" value="TreeGrafter"/>
</dbReference>
<keyword evidence="5" id="KW-1185">Reference proteome</keyword>
<gene>
    <name evidence="4" type="ORF">OSCT_2459</name>
</gene>
<dbReference type="GO" id="GO:0005524">
    <property type="term" value="F:ATP binding"/>
    <property type="evidence" value="ECO:0007669"/>
    <property type="project" value="UniProtKB-KW"/>
</dbReference>
<dbReference type="EMBL" id="ADVR01000108">
    <property type="protein sequence ID" value="EFO79677.1"/>
    <property type="molecule type" value="Genomic_DNA"/>
</dbReference>
<dbReference type="InterPro" id="IPR029787">
    <property type="entry name" value="Nucleotide_cyclase"/>
</dbReference>
<dbReference type="InterPro" id="IPR011990">
    <property type="entry name" value="TPR-like_helical_dom_sf"/>
</dbReference>
<dbReference type="SUPFAM" id="SSF55073">
    <property type="entry name" value="Nucleotide cyclase"/>
    <property type="match status" value="2"/>
</dbReference>
<dbReference type="HOGENOM" id="CLU_004435_4_0_0"/>
<protein>
    <submittedName>
        <fullName evidence="4">ATPase-like protein</fullName>
    </submittedName>
</protein>
<evidence type="ECO:0000313" key="4">
    <source>
        <dbReference type="EMBL" id="EFO79677.1"/>
    </source>
</evidence>
<dbReference type="InterPro" id="IPR001054">
    <property type="entry name" value="A/G_cyclase"/>
</dbReference>